<comment type="caution">
    <text evidence="1">The sequence shown here is derived from an EMBL/GenBank/DDBJ whole genome shotgun (WGS) entry which is preliminary data.</text>
</comment>
<name>A0A6A4B2G1_9STRA</name>
<dbReference type="Proteomes" id="UP000434957">
    <property type="component" value="Unassembled WGS sequence"/>
</dbReference>
<gene>
    <name evidence="1" type="ORF">PR003_g32517</name>
</gene>
<protein>
    <submittedName>
        <fullName evidence="1">Uncharacterized protein</fullName>
    </submittedName>
</protein>
<keyword evidence="2" id="KW-1185">Reference proteome</keyword>
<evidence type="ECO:0000313" key="1">
    <source>
        <dbReference type="EMBL" id="KAE9265257.1"/>
    </source>
</evidence>
<accession>A0A6A4B2G1</accession>
<evidence type="ECO:0000313" key="2">
    <source>
        <dbReference type="Proteomes" id="UP000434957"/>
    </source>
</evidence>
<dbReference type="EMBL" id="QXFT01007966">
    <property type="protein sequence ID" value="KAE9265257.1"/>
    <property type="molecule type" value="Genomic_DNA"/>
</dbReference>
<organism evidence="1 2">
    <name type="scientific">Phytophthora rubi</name>
    <dbReference type="NCBI Taxonomy" id="129364"/>
    <lineage>
        <taxon>Eukaryota</taxon>
        <taxon>Sar</taxon>
        <taxon>Stramenopiles</taxon>
        <taxon>Oomycota</taxon>
        <taxon>Peronosporomycetes</taxon>
        <taxon>Peronosporales</taxon>
        <taxon>Peronosporaceae</taxon>
        <taxon>Phytophthora</taxon>
    </lineage>
</organism>
<feature type="non-terminal residue" evidence="1">
    <location>
        <position position="280"/>
    </location>
</feature>
<reference evidence="1 2" key="1">
    <citation type="submission" date="2018-08" db="EMBL/GenBank/DDBJ databases">
        <title>Genomic investigation of the strawberry pathogen Phytophthora fragariae indicates pathogenicity is determined by transcriptional variation in three key races.</title>
        <authorList>
            <person name="Adams T.M."/>
            <person name="Armitage A.D."/>
            <person name="Sobczyk M.K."/>
            <person name="Bates H.J."/>
            <person name="Dunwell J.M."/>
            <person name="Nellist C.F."/>
            <person name="Harrison R.J."/>
        </authorList>
    </citation>
    <scope>NUCLEOTIDE SEQUENCE [LARGE SCALE GENOMIC DNA]</scope>
    <source>
        <strain evidence="1 2">SCRP333</strain>
    </source>
</reference>
<dbReference type="AlphaFoldDB" id="A0A6A4B2G1"/>
<sequence length="280" mass="31390">MVPWVQVVEVQKNGTRADHDAVRLHLSNPADPVRVRKPARVYPAPALAAEAVKEDMLQRLQEFHTQLQERDDGVVALAQEWDDFKVEVRKAALTITKQRRKAARATYKQRLRRLLRQETRLRESTAGTTPTIDYVTDAMDAMTLVDGRGGTPMARVRNANNECINGRAAVKQRRLFRESGHTTGKTTRPLFKRVSTKYGDSEIHQLHAANGQAARGVHDQPDTLADAWTPIFQQAASSPDARQRVLRWLGEAGQYRGVLQDLKEPFTEAEVAVAIGQTKA</sequence>
<proteinExistence type="predicted"/>